<dbReference type="Gene3D" id="2.40.50.100">
    <property type="match status" value="1"/>
</dbReference>
<keyword evidence="3 9" id="KW-0813">Transport</keyword>
<keyword evidence="6" id="KW-0812">Transmembrane</keyword>
<dbReference type="InterPro" id="IPR050739">
    <property type="entry name" value="MFP"/>
</dbReference>
<evidence type="ECO:0000256" key="5">
    <source>
        <dbReference type="ARBA" id="ARBA00022519"/>
    </source>
</evidence>
<dbReference type="Gene3D" id="2.40.30.170">
    <property type="match status" value="1"/>
</dbReference>
<dbReference type="PANTHER" id="PTHR30386">
    <property type="entry name" value="MEMBRANE FUSION SUBUNIT OF EMRAB-TOLC MULTIDRUG EFFLUX PUMP"/>
    <property type="match status" value="1"/>
</dbReference>
<dbReference type="GO" id="GO:0005886">
    <property type="term" value="C:plasma membrane"/>
    <property type="evidence" value="ECO:0007669"/>
    <property type="project" value="UniProtKB-SubCell"/>
</dbReference>
<comment type="caution">
    <text evidence="13">The sequence shown here is derived from an EMBL/GenBank/DDBJ whole genome shotgun (WGS) entry which is preliminary data.</text>
</comment>
<sequence length="470" mass="51601">MSSATLDLLGKYRRVFTAAWQARRQMTPPKRGALEREFLPAALELQDSPPNPLPRVILWTLMAAFLIALLWATFGRIDTVAVATGKVIPSTRAQIIQPIDTAVVRAIHVTDGQTVKAGDLLVELDATAAGAEDTQAREALTTARLRAARAEALLTALDSHRPPALPAMDGIPPTRHAAEANLLVRQVAEYRTRLAALESEHARARAEQHATDQLVAKLEATLPIHQQREQDYKGLVDKAFVSRHAYLEQQQARIETERDLAYQRAKAAELSQTIAQAKGARDAWQAEYLRTVTSELAEAKQQVASLTAEVAKTENKSRLMHLTAPVAGTVQQLAIHTKGGVVTEAQPLMVIVPSDYAAEVEAVLENKDVGFVQAGQTAEVKIETFPFTRYGTIPAQVTFVSNDAVEHEQRGLVFPARLKLERSTLKVDERVVNLTPGMAITAEIKTGERRVIEYFLSPVMTTIDESLGER</sequence>
<keyword evidence="8" id="KW-0472">Membrane</keyword>
<evidence type="ECO:0000256" key="9">
    <source>
        <dbReference type="RuleBase" id="RU365093"/>
    </source>
</evidence>
<gene>
    <name evidence="13" type="ORF">I8J34_14490</name>
</gene>
<keyword evidence="10" id="KW-0175">Coiled coil</keyword>
<dbReference type="NCBIfam" id="TIGR01843">
    <property type="entry name" value="type_I_hlyD"/>
    <property type="match status" value="1"/>
</dbReference>
<keyword evidence="4 9" id="KW-1003">Cell membrane</keyword>
<evidence type="ECO:0000256" key="4">
    <source>
        <dbReference type="ARBA" id="ARBA00022475"/>
    </source>
</evidence>
<dbReference type="Pfam" id="PF26002">
    <property type="entry name" value="Beta-barrel_AprE"/>
    <property type="match status" value="1"/>
</dbReference>
<dbReference type="RefSeq" id="WP_214362335.1">
    <property type="nucleotide sequence ID" value="NZ_JAEKFT010000016.1"/>
</dbReference>
<name>A0A944DC64_DENI1</name>
<evidence type="ECO:0000313" key="14">
    <source>
        <dbReference type="Proteomes" id="UP000694660"/>
    </source>
</evidence>
<keyword evidence="5 9" id="KW-0997">Cell inner membrane</keyword>
<dbReference type="InterPro" id="IPR059040">
    <property type="entry name" value="HH_CyaD-like"/>
</dbReference>
<dbReference type="SUPFAM" id="SSF111369">
    <property type="entry name" value="HlyD-like secretion proteins"/>
    <property type="match status" value="1"/>
</dbReference>
<dbReference type="InterPro" id="IPR010129">
    <property type="entry name" value="T1SS_HlyD"/>
</dbReference>
<evidence type="ECO:0000256" key="2">
    <source>
        <dbReference type="ARBA" id="ARBA00009477"/>
    </source>
</evidence>
<dbReference type="InterPro" id="IPR058982">
    <property type="entry name" value="Beta-barrel_AprE"/>
</dbReference>
<dbReference type="PROSITE" id="PS00543">
    <property type="entry name" value="HLYD_FAMILY"/>
    <property type="match status" value="1"/>
</dbReference>
<dbReference type="Proteomes" id="UP000694660">
    <property type="component" value="Unassembled WGS sequence"/>
</dbReference>
<dbReference type="GO" id="GO:0009306">
    <property type="term" value="P:protein secretion"/>
    <property type="evidence" value="ECO:0007669"/>
    <property type="project" value="InterPro"/>
</dbReference>
<dbReference type="AlphaFoldDB" id="A0A944DC64"/>
<protein>
    <recommendedName>
        <fullName evidence="9">Membrane fusion protein (MFP) family protein</fullName>
    </recommendedName>
</protein>
<evidence type="ECO:0000256" key="6">
    <source>
        <dbReference type="ARBA" id="ARBA00022692"/>
    </source>
</evidence>
<feature type="domain" description="AprE-like beta-barrel" evidence="12">
    <location>
        <begin position="360"/>
        <end position="447"/>
    </location>
</feature>
<dbReference type="Pfam" id="PF25988">
    <property type="entry name" value="HH_CyaD"/>
    <property type="match status" value="1"/>
</dbReference>
<evidence type="ECO:0000256" key="1">
    <source>
        <dbReference type="ARBA" id="ARBA00004377"/>
    </source>
</evidence>
<comment type="subcellular location">
    <subcellularLocation>
        <location evidence="1 9">Cell inner membrane</location>
        <topology evidence="1 9">Single-pass membrane protein</topology>
    </subcellularLocation>
</comment>
<evidence type="ECO:0000313" key="13">
    <source>
        <dbReference type="EMBL" id="MBT0962386.1"/>
    </source>
</evidence>
<accession>A0A944DC64</accession>
<feature type="coiled-coil region" evidence="10">
    <location>
        <begin position="267"/>
        <end position="316"/>
    </location>
</feature>
<evidence type="ECO:0000259" key="12">
    <source>
        <dbReference type="Pfam" id="PF26002"/>
    </source>
</evidence>
<dbReference type="PRINTS" id="PR01490">
    <property type="entry name" value="RTXTOXIND"/>
</dbReference>
<comment type="similarity">
    <text evidence="2 9">Belongs to the membrane fusion protein (MFP) (TC 8.A.1) family.</text>
</comment>
<dbReference type="EMBL" id="JAEKFT010000016">
    <property type="protein sequence ID" value="MBT0962386.1"/>
    <property type="molecule type" value="Genomic_DNA"/>
</dbReference>
<keyword evidence="14" id="KW-1185">Reference proteome</keyword>
<dbReference type="PANTHER" id="PTHR30386:SF27">
    <property type="entry name" value="MEMBRANE FUSION PROTEIN (MFP) FAMILY PROTEIN"/>
    <property type="match status" value="1"/>
</dbReference>
<feature type="coiled-coil region" evidence="10">
    <location>
        <begin position="180"/>
        <end position="207"/>
    </location>
</feature>
<evidence type="ECO:0000256" key="10">
    <source>
        <dbReference type="SAM" id="Coils"/>
    </source>
</evidence>
<evidence type="ECO:0000256" key="3">
    <source>
        <dbReference type="ARBA" id="ARBA00022448"/>
    </source>
</evidence>
<organism evidence="13 14">
    <name type="scientific">Denitromonas iodatirespirans</name>
    <dbReference type="NCBI Taxonomy" id="2795389"/>
    <lineage>
        <taxon>Bacteria</taxon>
        <taxon>Pseudomonadati</taxon>
        <taxon>Pseudomonadota</taxon>
        <taxon>Betaproteobacteria</taxon>
        <taxon>Rhodocyclales</taxon>
        <taxon>Zoogloeaceae</taxon>
        <taxon>Denitromonas</taxon>
    </lineage>
</organism>
<proteinExistence type="inferred from homology"/>
<feature type="domain" description="CyaD-like alpha-helical hairpin" evidence="11">
    <location>
        <begin position="125"/>
        <end position="320"/>
    </location>
</feature>
<evidence type="ECO:0000259" key="11">
    <source>
        <dbReference type="Pfam" id="PF25988"/>
    </source>
</evidence>
<reference evidence="14" key="1">
    <citation type="journal article" date="2022" name="ISME J.">
        <title>Genetic and phylogenetic analysis of dissimilatory iodate-reducing bacteria identifies potential niches across the world's oceans.</title>
        <authorList>
            <person name="Reyes-Umana V."/>
            <person name="Henning Z."/>
            <person name="Lee K."/>
            <person name="Barnum T.P."/>
            <person name="Coates J.D."/>
        </authorList>
    </citation>
    <scope>NUCLEOTIDE SEQUENCE [LARGE SCALE GENOMIC DNA]</scope>
    <source>
        <strain evidence="14">IR12</strain>
    </source>
</reference>
<evidence type="ECO:0000256" key="7">
    <source>
        <dbReference type="ARBA" id="ARBA00022989"/>
    </source>
</evidence>
<keyword evidence="7" id="KW-1133">Transmembrane helix</keyword>
<evidence type="ECO:0000256" key="8">
    <source>
        <dbReference type="ARBA" id="ARBA00023136"/>
    </source>
</evidence>
<dbReference type="InterPro" id="IPR006144">
    <property type="entry name" value="Secretion_HlyD_CS"/>
</dbReference>